<organism evidence="2 3">
    <name type="scientific">Byssochlamys spectabilis</name>
    <name type="common">Paecilomyces variotii</name>
    <dbReference type="NCBI Taxonomy" id="264951"/>
    <lineage>
        <taxon>Eukaryota</taxon>
        <taxon>Fungi</taxon>
        <taxon>Dikarya</taxon>
        <taxon>Ascomycota</taxon>
        <taxon>Pezizomycotina</taxon>
        <taxon>Eurotiomycetes</taxon>
        <taxon>Eurotiomycetidae</taxon>
        <taxon>Eurotiales</taxon>
        <taxon>Thermoascaceae</taxon>
        <taxon>Paecilomyces</taxon>
    </lineage>
</organism>
<dbReference type="Gene3D" id="3.90.1200.10">
    <property type="match status" value="1"/>
</dbReference>
<dbReference type="PANTHER" id="PTHR36091">
    <property type="entry name" value="ALTERED INHERITANCE OF MITOCHONDRIA PROTEIN 9, MITOCHONDRIAL"/>
    <property type="match status" value="1"/>
</dbReference>
<proteinExistence type="predicted"/>
<dbReference type="Pfam" id="PF01636">
    <property type="entry name" value="APH"/>
    <property type="match status" value="1"/>
</dbReference>
<dbReference type="VEuPathDB" id="FungiDB:C8Q69DRAFT_468657"/>
<gene>
    <name evidence="2" type="ORF">C8Q69DRAFT_468657</name>
</gene>
<dbReference type="EMBL" id="RCNU01000006">
    <property type="protein sequence ID" value="RWQ95035.1"/>
    <property type="molecule type" value="Genomic_DNA"/>
</dbReference>
<accession>A0A443HTA2</accession>
<sequence>MVTFPQRLTIARSVSHIPCFCKPWVCFGQPAISVSSRHHLSTSPPALHEEFFRHTSRRWIFNETDRLNERFVKFRPTELQRIAGEALQQDYCPDISKLAEGGFNKVFSLRARNGREVIARIPTPIAGPPHYTTASEVATMDFLRAVLKLPVPEVLTYSAKSDNPVGAEYILMERVEGESLASRWLSLTTDEVKDVMAQIADIERKIFDFHFPAYGSLYYKKDLDTETQIPTIENFVIGPVSARQFWHGERSKTEIDRGPWLSTVDCVTSAARREMAVIQHHAKAQPRQTFLLPTNYDIHPSEHSSLLSRFLQLAPYLIPPGSSSAPTLRHPDLSLSNILLAPGSTKIVSIIDWQDSVIFPRFMQAGYPAFCEHDYSRPQSLQIPSLPDHFDEMGIDEQRQSRAIFRLEEANLYYTAATGIYNDQHMDILKLPHFGMLQYLLRQTGYPWDADVINLRAALVGITTPSIWSKISSAVCPVVFSDEEREAAIAESQEWNESEQLLSRVREHLNIDLEGGTEPDNFERAVEGNRQFRMEMVRQAEADQQEICWRNWPYKDKEDNSMPPQR</sequence>
<evidence type="ECO:0000313" key="2">
    <source>
        <dbReference type="EMBL" id="RWQ95035.1"/>
    </source>
</evidence>
<dbReference type="InterPro" id="IPR002575">
    <property type="entry name" value="Aminoglycoside_PTrfase"/>
</dbReference>
<evidence type="ECO:0000259" key="1">
    <source>
        <dbReference type="Pfam" id="PF01636"/>
    </source>
</evidence>
<keyword evidence="3" id="KW-1185">Reference proteome</keyword>
<evidence type="ECO:0000313" key="3">
    <source>
        <dbReference type="Proteomes" id="UP000283841"/>
    </source>
</evidence>
<dbReference type="AlphaFoldDB" id="A0A443HTA2"/>
<dbReference type="GO" id="GO:0016301">
    <property type="term" value="F:kinase activity"/>
    <property type="evidence" value="ECO:0007669"/>
    <property type="project" value="UniProtKB-KW"/>
</dbReference>
<dbReference type="InterPro" id="IPR011009">
    <property type="entry name" value="Kinase-like_dom_sf"/>
</dbReference>
<dbReference type="PANTHER" id="PTHR36091:SF2">
    <property type="entry name" value="AMINOGLYCOSIDE PHOSPHOTRANSFERASE DOMAIN-CONTAINING PROTEIN"/>
    <property type="match status" value="1"/>
</dbReference>
<dbReference type="CDD" id="cd05120">
    <property type="entry name" value="APH_ChoK_like"/>
    <property type="match status" value="1"/>
</dbReference>
<feature type="domain" description="Aminoglycoside phosphotransferase" evidence="1">
    <location>
        <begin position="95"/>
        <end position="360"/>
    </location>
</feature>
<dbReference type="RefSeq" id="XP_028484680.1">
    <property type="nucleotide sequence ID" value="XM_028630702.1"/>
</dbReference>
<comment type="caution">
    <text evidence="2">The sequence shown here is derived from an EMBL/GenBank/DDBJ whole genome shotgun (WGS) entry which is preliminary data.</text>
</comment>
<dbReference type="Gene3D" id="3.30.200.20">
    <property type="entry name" value="Phosphorylase Kinase, domain 1"/>
    <property type="match status" value="1"/>
</dbReference>
<dbReference type="GeneID" id="39599979"/>
<keyword evidence="2" id="KW-0418">Kinase</keyword>
<protein>
    <submittedName>
        <fullName evidence="2">Kinase-like domain-containing protein</fullName>
    </submittedName>
</protein>
<reference evidence="2 3" key="1">
    <citation type="journal article" date="2018" name="Front. Microbiol.">
        <title>Genomic and genetic insights into a cosmopolitan fungus, Paecilomyces variotii (Eurotiales).</title>
        <authorList>
            <person name="Urquhart A.S."/>
            <person name="Mondo S.J."/>
            <person name="Makela M.R."/>
            <person name="Hane J.K."/>
            <person name="Wiebenga A."/>
            <person name="He G."/>
            <person name="Mihaltcheva S."/>
            <person name="Pangilinan J."/>
            <person name="Lipzen A."/>
            <person name="Barry K."/>
            <person name="de Vries R.P."/>
            <person name="Grigoriev I.V."/>
            <person name="Idnurm A."/>
        </authorList>
    </citation>
    <scope>NUCLEOTIDE SEQUENCE [LARGE SCALE GENOMIC DNA]</scope>
    <source>
        <strain evidence="2 3">CBS 101075</strain>
    </source>
</reference>
<name>A0A443HTA2_BYSSP</name>
<dbReference type="InterPro" id="IPR051035">
    <property type="entry name" value="Mito_inheritance_9"/>
</dbReference>
<dbReference type="OrthoDB" id="10003767at2759"/>
<keyword evidence="2" id="KW-0808">Transferase</keyword>
<dbReference type="Proteomes" id="UP000283841">
    <property type="component" value="Unassembled WGS sequence"/>
</dbReference>
<dbReference type="SUPFAM" id="SSF56112">
    <property type="entry name" value="Protein kinase-like (PK-like)"/>
    <property type="match status" value="1"/>
</dbReference>
<dbReference type="GO" id="GO:0005739">
    <property type="term" value="C:mitochondrion"/>
    <property type="evidence" value="ECO:0007669"/>
    <property type="project" value="TreeGrafter"/>
</dbReference>